<dbReference type="Proteomes" id="UP000440066">
    <property type="component" value="Unassembled WGS sequence"/>
</dbReference>
<dbReference type="EMBL" id="WJQR01000005">
    <property type="protein sequence ID" value="MRI81725.1"/>
    <property type="molecule type" value="Genomic_DNA"/>
</dbReference>
<dbReference type="InterPro" id="IPR000524">
    <property type="entry name" value="Tscrpt_reg_HTH_GntR"/>
</dbReference>
<feature type="domain" description="HTH gntR-type" evidence="5">
    <location>
        <begin position="1"/>
        <end position="69"/>
    </location>
</feature>
<gene>
    <name evidence="7" type="primary">treR</name>
    <name evidence="8" type="ORF">GF867_05610</name>
    <name evidence="7" type="ORF">GIY09_09105</name>
    <name evidence="6" type="ORF">GIY11_06815</name>
</gene>
<dbReference type="CDD" id="cd07377">
    <property type="entry name" value="WHTH_GntR"/>
    <property type="match status" value="1"/>
</dbReference>
<dbReference type="InterPro" id="IPR012770">
    <property type="entry name" value="TreR"/>
</dbReference>
<dbReference type="GO" id="GO:0003700">
    <property type="term" value="F:DNA-binding transcription factor activity"/>
    <property type="evidence" value="ECO:0007669"/>
    <property type="project" value="UniProtKB-UniRule"/>
</dbReference>
<evidence type="ECO:0000259" key="5">
    <source>
        <dbReference type="PROSITE" id="PS50949"/>
    </source>
</evidence>
<dbReference type="InterPro" id="IPR011663">
    <property type="entry name" value="UTRA"/>
</dbReference>
<dbReference type="SUPFAM" id="SSF46785">
    <property type="entry name" value="Winged helix' DNA-binding domain"/>
    <property type="match status" value="1"/>
</dbReference>
<dbReference type="PANTHER" id="PTHR44846:SF12">
    <property type="entry name" value="HTH-TYPE TRANSCRIPTIONAL REGULATOR TRER"/>
    <property type="match status" value="1"/>
</dbReference>
<organism evidence="7 9">
    <name type="scientific">Fundicoccus ignavus</name>
    <dbReference type="NCBI Taxonomy" id="2664442"/>
    <lineage>
        <taxon>Bacteria</taxon>
        <taxon>Bacillati</taxon>
        <taxon>Bacillota</taxon>
        <taxon>Bacilli</taxon>
        <taxon>Lactobacillales</taxon>
        <taxon>Aerococcaceae</taxon>
        <taxon>Fundicoccus</taxon>
    </lineage>
</organism>
<dbReference type="PANTHER" id="PTHR44846">
    <property type="entry name" value="MANNOSYL-D-GLYCERATE TRANSPORT/METABOLISM SYSTEM REPRESSOR MNGR-RELATED"/>
    <property type="match status" value="1"/>
</dbReference>
<dbReference type="Gene3D" id="1.10.10.10">
    <property type="entry name" value="Winged helix-like DNA-binding domain superfamily/Winged helix DNA-binding domain"/>
    <property type="match status" value="1"/>
</dbReference>
<dbReference type="Pfam" id="PF00392">
    <property type="entry name" value="GntR"/>
    <property type="match status" value="1"/>
</dbReference>
<dbReference type="GO" id="GO:0045892">
    <property type="term" value="P:negative regulation of DNA-templated transcription"/>
    <property type="evidence" value="ECO:0007669"/>
    <property type="project" value="TreeGrafter"/>
</dbReference>
<evidence type="ECO:0000313" key="6">
    <source>
        <dbReference type="EMBL" id="MRI81725.1"/>
    </source>
</evidence>
<dbReference type="Proteomes" id="UP000469870">
    <property type="component" value="Unassembled WGS sequence"/>
</dbReference>
<dbReference type="SUPFAM" id="SSF64288">
    <property type="entry name" value="Chorismate lyase-like"/>
    <property type="match status" value="1"/>
</dbReference>
<keyword evidence="9" id="KW-1185">Reference proteome</keyword>
<protein>
    <recommendedName>
        <fullName evidence="4">Trehalose operon repressor</fullName>
    </recommendedName>
</protein>
<dbReference type="Gene3D" id="3.40.1410.10">
    <property type="entry name" value="Chorismate lyase-like"/>
    <property type="match status" value="1"/>
</dbReference>
<proteinExistence type="predicted"/>
<evidence type="ECO:0000313" key="7">
    <source>
        <dbReference type="EMBL" id="MRI86019.1"/>
    </source>
</evidence>
<reference evidence="8 10" key="1">
    <citation type="submission" date="2019-11" db="EMBL/GenBank/DDBJ databases">
        <title>Characterisation of Fundicoccus ignavus gen. nov. sp. nov., a novel genus of the family Aerococcaceae from bulk tank milk.</title>
        <authorList>
            <person name="Siebert A."/>
            <person name="Huptas C."/>
            <person name="Wenning M."/>
            <person name="Scherer S."/>
            <person name="Doll E.V."/>
        </authorList>
    </citation>
    <scope>NUCLEOTIDE SEQUENCE [LARGE SCALE GENOMIC DNA]</scope>
    <source>
        <strain evidence="8 10">DSM 109652</strain>
    </source>
</reference>
<evidence type="ECO:0000256" key="4">
    <source>
        <dbReference type="NCBIfam" id="TIGR02404"/>
    </source>
</evidence>
<keyword evidence="3" id="KW-0804">Transcription</keyword>
<comment type="caution">
    <text evidence="7">The sequence shown here is derived from an EMBL/GenBank/DDBJ whole genome shotgun (WGS) entry which is preliminary data.</text>
</comment>
<evidence type="ECO:0000256" key="3">
    <source>
        <dbReference type="ARBA" id="ARBA00023163"/>
    </source>
</evidence>
<dbReference type="EMBL" id="WJQT01000005">
    <property type="protein sequence ID" value="MRJ47038.1"/>
    <property type="molecule type" value="Genomic_DNA"/>
</dbReference>
<dbReference type="InterPro" id="IPR036390">
    <property type="entry name" value="WH_DNA-bd_sf"/>
</dbReference>
<dbReference type="AlphaFoldDB" id="A0A6I2GL68"/>
<dbReference type="GO" id="GO:0003677">
    <property type="term" value="F:DNA binding"/>
    <property type="evidence" value="ECO:0007669"/>
    <property type="project" value="UniProtKB-UniRule"/>
</dbReference>
<evidence type="ECO:0000313" key="9">
    <source>
        <dbReference type="Proteomes" id="UP000430975"/>
    </source>
</evidence>
<dbReference type="RefSeq" id="WP_153832123.1">
    <property type="nucleotide sequence ID" value="NZ_WJQR01000005.1"/>
</dbReference>
<dbReference type="Proteomes" id="UP000430975">
    <property type="component" value="Unassembled WGS sequence"/>
</dbReference>
<keyword evidence="1" id="KW-0805">Transcription regulation</keyword>
<accession>A0A6I2GL68</accession>
<name>A0A6I2GL68_9LACT</name>
<dbReference type="PROSITE" id="PS50949">
    <property type="entry name" value="HTH_GNTR"/>
    <property type="match status" value="1"/>
</dbReference>
<evidence type="ECO:0000313" key="10">
    <source>
        <dbReference type="Proteomes" id="UP000440066"/>
    </source>
</evidence>
<dbReference type="SMART" id="SM00866">
    <property type="entry name" value="UTRA"/>
    <property type="match status" value="1"/>
</dbReference>
<dbReference type="SMART" id="SM00345">
    <property type="entry name" value="HTH_GNTR"/>
    <property type="match status" value="1"/>
</dbReference>
<sequence>MNKFEKIYLDIEQKIKSGEYPISSLIPSEHELAKHYGVSRETIRKAQKLLLENGFIQKKQGRGSIVLDYHRFSLPVSGLVSYKELQLEQNINSVTRIIQNEKIAAPDFLIGQNGVKATEQFIHLIRTREINEEVMIIDEDYIRCEVVEHIPNEIAEDSIYQFFEDDLNLIIGYATKDFIAEKASALDIELMNLNPMDYVISVSSNVFLEDTTFFQHSISHHRLEKFSFSEFARRKPRLNA</sequence>
<dbReference type="InterPro" id="IPR028978">
    <property type="entry name" value="Chorismate_lyase_/UTRA_dom_sf"/>
</dbReference>
<evidence type="ECO:0000256" key="2">
    <source>
        <dbReference type="ARBA" id="ARBA00023125"/>
    </source>
</evidence>
<dbReference type="Pfam" id="PF07702">
    <property type="entry name" value="UTRA"/>
    <property type="match status" value="1"/>
</dbReference>
<dbReference type="NCBIfam" id="TIGR02404">
    <property type="entry name" value="trehalos_R_Bsub"/>
    <property type="match status" value="1"/>
</dbReference>
<dbReference type="EMBL" id="WJQS01000008">
    <property type="protein sequence ID" value="MRI86019.1"/>
    <property type="molecule type" value="Genomic_DNA"/>
</dbReference>
<dbReference type="InterPro" id="IPR036388">
    <property type="entry name" value="WH-like_DNA-bd_sf"/>
</dbReference>
<evidence type="ECO:0000256" key="1">
    <source>
        <dbReference type="ARBA" id="ARBA00023015"/>
    </source>
</evidence>
<evidence type="ECO:0000313" key="8">
    <source>
        <dbReference type="EMBL" id="MRJ47038.1"/>
    </source>
</evidence>
<reference evidence="9 11" key="2">
    <citation type="submission" date="2019-11" db="EMBL/GenBank/DDBJ databases">
        <title>Characterisation of Fundicoccus ignavus gen. nov. sp. nov., a novel genus of the family Aerococcaceae isolated from bulk tank milk.</title>
        <authorList>
            <person name="Siebert A."/>
            <person name="Huptas C."/>
            <person name="Wenning M."/>
            <person name="Scherer S."/>
            <person name="Doll E.V."/>
        </authorList>
    </citation>
    <scope>NUCLEOTIDE SEQUENCE [LARGE SCALE GENOMIC DNA]</scope>
    <source>
        <strain evidence="6 11">DSM 109653</strain>
        <strain evidence="7 9">WS4759</strain>
    </source>
</reference>
<dbReference type="PRINTS" id="PR00035">
    <property type="entry name" value="HTHGNTR"/>
</dbReference>
<dbReference type="InterPro" id="IPR050679">
    <property type="entry name" value="Bact_HTH_transcr_reg"/>
</dbReference>
<evidence type="ECO:0000313" key="11">
    <source>
        <dbReference type="Proteomes" id="UP000469870"/>
    </source>
</evidence>
<keyword evidence="2" id="KW-0238">DNA-binding</keyword>